<dbReference type="Pfam" id="PF13646">
    <property type="entry name" value="HEAT_2"/>
    <property type="match status" value="1"/>
</dbReference>
<dbReference type="SMART" id="SM00567">
    <property type="entry name" value="EZ_HEAT"/>
    <property type="match status" value="3"/>
</dbReference>
<evidence type="ECO:0000313" key="4">
    <source>
        <dbReference type="Proteomes" id="UP001418444"/>
    </source>
</evidence>
<dbReference type="Gene3D" id="1.25.10.10">
    <property type="entry name" value="Leucine-rich Repeat Variant"/>
    <property type="match status" value="1"/>
</dbReference>
<dbReference type="Pfam" id="PF13411">
    <property type="entry name" value="MerR_1"/>
    <property type="match status" value="1"/>
</dbReference>
<reference evidence="4" key="1">
    <citation type="journal article" date="2019" name="Int. J. Syst. Evol. Microbiol.">
        <title>The Global Catalogue of Microorganisms (GCM) 10K type strain sequencing project: providing services to taxonomists for standard genome sequencing and annotation.</title>
        <authorList>
            <consortium name="The Broad Institute Genomics Platform"/>
            <consortium name="The Broad Institute Genome Sequencing Center for Infectious Disease"/>
            <person name="Wu L."/>
            <person name="Ma J."/>
        </authorList>
    </citation>
    <scope>NUCLEOTIDE SEQUENCE [LARGE SCALE GENOMIC DNA]</scope>
    <source>
        <strain evidence="4">JCM 16923</strain>
    </source>
</reference>
<dbReference type="InterPro" id="IPR000551">
    <property type="entry name" value="MerR-type_HTH_dom"/>
</dbReference>
<gene>
    <name evidence="3" type="ORF">GCM10022231_30820</name>
</gene>
<proteinExistence type="predicted"/>
<dbReference type="SUPFAM" id="SSF48371">
    <property type="entry name" value="ARM repeat"/>
    <property type="match status" value="1"/>
</dbReference>
<dbReference type="PANTHER" id="PTHR30204:SF93">
    <property type="entry name" value="HTH MERR-TYPE DOMAIN-CONTAINING PROTEIN"/>
    <property type="match status" value="1"/>
</dbReference>
<feature type="domain" description="HTH merR-type" evidence="2">
    <location>
        <begin position="3"/>
        <end position="72"/>
    </location>
</feature>
<dbReference type="PRINTS" id="PR00040">
    <property type="entry name" value="HTHMERR"/>
</dbReference>
<dbReference type="InterPro" id="IPR009061">
    <property type="entry name" value="DNA-bd_dom_put_sf"/>
</dbReference>
<protein>
    <submittedName>
        <fullName evidence="3">MerR family transcriptional regulator</fullName>
    </submittedName>
</protein>
<evidence type="ECO:0000256" key="1">
    <source>
        <dbReference type="ARBA" id="ARBA00023125"/>
    </source>
</evidence>
<dbReference type="PROSITE" id="PS50937">
    <property type="entry name" value="HTH_MERR_2"/>
    <property type="match status" value="1"/>
</dbReference>
<evidence type="ECO:0000313" key="3">
    <source>
        <dbReference type="EMBL" id="GAA3967642.1"/>
    </source>
</evidence>
<dbReference type="InterPro" id="IPR011989">
    <property type="entry name" value="ARM-like"/>
</dbReference>
<accession>A0ABP7PLG5</accession>
<dbReference type="InterPro" id="IPR016024">
    <property type="entry name" value="ARM-type_fold"/>
</dbReference>
<dbReference type="InterPro" id="IPR047057">
    <property type="entry name" value="MerR_fam"/>
</dbReference>
<dbReference type="Gene3D" id="1.10.1660.10">
    <property type="match status" value="1"/>
</dbReference>
<organism evidence="3 4">
    <name type="scientific">Gordonia caeni</name>
    <dbReference type="NCBI Taxonomy" id="1007097"/>
    <lineage>
        <taxon>Bacteria</taxon>
        <taxon>Bacillati</taxon>
        <taxon>Actinomycetota</taxon>
        <taxon>Actinomycetes</taxon>
        <taxon>Mycobacteriales</taxon>
        <taxon>Gordoniaceae</taxon>
        <taxon>Gordonia</taxon>
    </lineage>
</organism>
<dbReference type="EMBL" id="BAAAZW010000009">
    <property type="protein sequence ID" value="GAA3967642.1"/>
    <property type="molecule type" value="Genomic_DNA"/>
</dbReference>
<keyword evidence="1" id="KW-0238">DNA-binding</keyword>
<dbReference type="PROSITE" id="PS00552">
    <property type="entry name" value="HTH_MERR_1"/>
    <property type="match status" value="1"/>
</dbReference>
<sequence length="338" mass="35688">MAAMRIGEVARHSGVSTRMLRHYDTIGLLAPSGRTSAGYREYSTGDLKRLFQVESLRSLGLSLAEIGTALDDPGFSPAVLLDRLLVRTRERIAREEELLARLGDIRDGAPAEWAQVLHLIPLIRGLQSALPARRQSSALAMTGKDAAALARALTEALLAEPEPNAAGALKWALRRAGDAAFGPLTWALGSPDARVRYRAVDALADLDTPEASTELIAALNHSDPAVRRRAALATGSRGFGDALPELLTMVIDGDRDVEAAETIGALARSRELTDEIAGTILAELDGLDDPGARLRLTQALAELPGETSAAALSRLTADADPNVARSATFLAGLAGRDG</sequence>
<name>A0ABP7PLG5_9ACTN</name>
<dbReference type="Proteomes" id="UP001418444">
    <property type="component" value="Unassembled WGS sequence"/>
</dbReference>
<comment type="caution">
    <text evidence="3">The sequence shown here is derived from an EMBL/GenBank/DDBJ whole genome shotgun (WGS) entry which is preliminary data.</text>
</comment>
<dbReference type="SMART" id="SM00422">
    <property type="entry name" value="HTH_MERR"/>
    <property type="match status" value="1"/>
</dbReference>
<dbReference type="SUPFAM" id="SSF46955">
    <property type="entry name" value="Putative DNA-binding domain"/>
    <property type="match status" value="1"/>
</dbReference>
<dbReference type="PANTHER" id="PTHR30204">
    <property type="entry name" value="REDOX-CYCLING DRUG-SENSING TRANSCRIPTIONAL ACTIVATOR SOXR"/>
    <property type="match status" value="1"/>
</dbReference>
<dbReference type="InterPro" id="IPR004155">
    <property type="entry name" value="PBS_lyase_HEAT"/>
</dbReference>
<keyword evidence="4" id="KW-1185">Reference proteome</keyword>
<evidence type="ECO:0000259" key="2">
    <source>
        <dbReference type="PROSITE" id="PS50937"/>
    </source>
</evidence>